<keyword evidence="1" id="KW-0472">Membrane</keyword>
<dbReference type="Proteomes" id="UP000007346">
    <property type="component" value="Chromosome"/>
</dbReference>
<dbReference type="PATRIC" id="fig|1133568.3.peg.2682"/>
<evidence type="ECO:0000313" key="2">
    <source>
        <dbReference type="EMBL" id="AFR72005.1"/>
    </source>
</evidence>
<sequence>MKLNILLIQLKKIFIVLLISLFINLFFLSCNSVSNNVCDLTPPPSIYIIRDVKTKKDLLKSYKDATIKISHWQNWYNIQVGSNYFSYSNSN</sequence>
<accession>J9UT39</accession>
<keyword evidence="1" id="KW-0812">Transmembrane</keyword>
<evidence type="ECO:0000313" key="3">
    <source>
        <dbReference type="Proteomes" id="UP000007346"/>
    </source>
</evidence>
<gene>
    <name evidence="2" type="ORF">B2904_orf2685</name>
</gene>
<name>J9UT39_BRAPL</name>
<dbReference type="HOGENOM" id="CLU_187439_0_0_12"/>
<reference evidence="2 3" key="1">
    <citation type="journal article" date="2012" name="BMC Genomics">
        <title>Comparative genomics of Brachyspira pilosicoli strains: genome rearrangements, reductions and correlation of genetic compliment with phenotypic diversity.</title>
        <authorList>
            <person name="Mappley L.J."/>
            <person name="Black M.L."/>
            <person name="Abuoun M."/>
            <person name="Darby A.C."/>
            <person name="Woodward M.J."/>
            <person name="Parkhill J."/>
            <person name="Turner A.K."/>
            <person name="Bellgard M.I."/>
            <person name="La T."/>
            <person name="Phillips N.D."/>
            <person name="La Ragione R.M."/>
            <person name="Hampson D.J."/>
        </authorList>
    </citation>
    <scope>NUCLEOTIDE SEQUENCE [LARGE SCALE GENOMIC DNA]</scope>
    <source>
        <strain evidence="2">B2904</strain>
    </source>
</reference>
<proteinExistence type="predicted"/>
<protein>
    <recommendedName>
        <fullName evidence="4">Lipoprotein</fullName>
    </recommendedName>
</protein>
<keyword evidence="1" id="KW-1133">Transmembrane helix</keyword>
<dbReference type="PROSITE" id="PS51257">
    <property type="entry name" value="PROKAR_LIPOPROTEIN"/>
    <property type="match status" value="1"/>
</dbReference>
<dbReference type="AlphaFoldDB" id="J9UT39"/>
<feature type="transmembrane region" description="Helical" evidence="1">
    <location>
        <begin position="12"/>
        <end position="29"/>
    </location>
</feature>
<evidence type="ECO:0008006" key="4">
    <source>
        <dbReference type="Google" id="ProtNLM"/>
    </source>
</evidence>
<dbReference type="EMBL" id="CP003490">
    <property type="protein sequence ID" value="AFR72005.1"/>
    <property type="molecule type" value="Genomic_DNA"/>
</dbReference>
<organism evidence="2 3">
    <name type="scientific">Brachyspira pilosicoli B2904</name>
    <dbReference type="NCBI Taxonomy" id="1133568"/>
    <lineage>
        <taxon>Bacteria</taxon>
        <taxon>Pseudomonadati</taxon>
        <taxon>Spirochaetota</taxon>
        <taxon>Spirochaetia</taxon>
        <taxon>Brachyspirales</taxon>
        <taxon>Brachyspiraceae</taxon>
        <taxon>Brachyspira</taxon>
    </lineage>
</organism>
<dbReference type="KEGG" id="bpj:B2904_orf2685"/>
<evidence type="ECO:0000256" key="1">
    <source>
        <dbReference type="SAM" id="Phobius"/>
    </source>
</evidence>